<evidence type="ECO:0000313" key="3">
    <source>
        <dbReference type="Proteomes" id="UP000298652"/>
    </source>
</evidence>
<name>A0A4U6V795_SETVI</name>
<proteinExistence type="predicted"/>
<dbReference type="Proteomes" id="UP000298652">
    <property type="component" value="Chromosome 4"/>
</dbReference>
<keyword evidence="3" id="KW-1185">Reference proteome</keyword>
<reference evidence="2" key="1">
    <citation type="submission" date="2019-03" db="EMBL/GenBank/DDBJ databases">
        <title>WGS assembly of Setaria viridis.</title>
        <authorList>
            <person name="Huang P."/>
            <person name="Jenkins J."/>
            <person name="Grimwood J."/>
            <person name="Barry K."/>
            <person name="Healey A."/>
            <person name="Mamidi S."/>
            <person name="Sreedasyam A."/>
            <person name="Shu S."/>
            <person name="Feldman M."/>
            <person name="Wu J."/>
            <person name="Yu Y."/>
            <person name="Chen C."/>
            <person name="Johnson J."/>
            <person name="Rokhsar D."/>
            <person name="Baxter I."/>
            <person name="Schmutz J."/>
            <person name="Brutnell T."/>
            <person name="Kellogg E."/>
        </authorList>
    </citation>
    <scope>NUCLEOTIDE SEQUENCE [LARGE SCALE GENOMIC DNA]</scope>
</reference>
<protein>
    <submittedName>
        <fullName evidence="2">Uncharacterized protein</fullName>
    </submittedName>
</protein>
<evidence type="ECO:0000256" key="1">
    <source>
        <dbReference type="SAM" id="MobiDB-lite"/>
    </source>
</evidence>
<gene>
    <name evidence="2" type="ORF">SEVIR_4G255700v2</name>
</gene>
<evidence type="ECO:0000313" key="2">
    <source>
        <dbReference type="EMBL" id="TKW22859.1"/>
    </source>
</evidence>
<dbReference type="AlphaFoldDB" id="A0A4U6V795"/>
<dbReference type="Gramene" id="TKW22859">
    <property type="protein sequence ID" value="TKW22859"/>
    <property type="gene ID" value="SEVIR_4G255700v2"/>
</dbReference>
<accession>A0A4U6V795</accession>
<organism evidence="2 3">
    <name type="scientific">Setaria viridis</name>
    <name type="common">Green bristlegrass</name>
    <name type="synonym">Setaria italica subsp. viridis</name>
    <dbReference type="NCBI Taxonomy" id="4556"/>
    <lineage>
        <taxon>Eukaryota</taxon>
        <taxon>Viridiplantae</taxon>
        <taxon>Streptophyta</taxon>
        <taxon>Embryophyta</taxon>
        <taxon>Tracheophyta</taxon>
        <taxon>Spermatophyta</taxon>
        <taxon>Magnoliopsida</taxon>
        <taxon>Liliopsida</taxon>
        <taxon>Poales</taxon>
        <taxon>Poaceae</taxon>
        <taxon>PACMAD clade</taxon>
        <taxon>Panicoideae</taxon>
        <taxon>Panicodae</taxon>
        <taxon>Paniceae</taxon>
        <taxon>Cenchrinae</taxon>
        <taxon>Setaria</taxon>
    </lineage>
</organism>
<feature type="region of interest" description="Disordered" evidence="1">
    <location>
        <begin position="1"/>
        <end position="26"/>
    </location>
</feature>
<dbReference type="EMBL" id="CM016555">
    <property type="protein sequence ID" value="TKW22859.1"/>
    <property type="molecule type" value="Genomic_DNA"/>
</dbReference>
<sequence length="340" mass="35510">MPAATSGPEEDRLSPCDGSDVGWATSPPALAAMAGFEEDRSFPCGRRDDGWTSSPLVLAVATSEVSVRPKGRSIENPCRDSLSGVIMVAAGVNLEASSPPALVATAGSEEDHFSSCGGRDDGWASSPPMLAATVTEAKGQPEDFMRLEERSMENPPCDSPPEVNMAAADVNLEDRLVPPEADGLQARTCDAMVEEQEAQFCAARVSLLLESVKFPEAQLPGSATGLCTSPEKALSYEATTSPTVVPGKSCALGSNMEEAQSSLGIPVGLAAVPRPPGDVNPSLPEIGVYSHRRPCPDSSTTTAQKAFIDKLSKNTEGLIPQPPAVLKRCSRAPPPHLCSL</sequence>